<dbReference type="InterPro" id="IPR017449">
    <property type="entry name" value="Pro-tRNA_synth_II"/>
</dbReference>
<evidence type="ECO:0000259" key="2">
    <source>
        <dbReference type="SMART" id="SM00946"/>
    </source>
</evidence>
<dbReference type="InterPro" id="IPR016061">
    <property type="entry name" value="Pro-tRNA_ligase_II_C"/>
</dbReference>
<dbReference type="VEuPathDB" id="ToxoDB:EPH_0020210"/>
<evidence type="ECO:0000313" key="3">
    <source>
        <dbReference type="EMBL" id="CDI86493.1"/>
    </source>
</evidence>
<organism evidence="3 4">
    <name type="scientific">Eimeria praecox</name>
    <dbReference type="NCBI Taxonomy" id="51316"/>
    <lineage>
        <taxon>Eukaryota</taxon>
        <taxon>Sar</taxon>
        <taxon>Alveolata</taxon>
        <taxon>Apicomplexa</taxon>
        <taxon>Conoidasida</taxon>
        <taxon>Coccidia</taxon>
        <taxon>Eucoccidiorida</taxon>
        <taxon>Eimeriorina</taxon>
        <taxon>Eimeriidae</taxon>
        <taxon>Eimeria</taxon>
    </lineage>
</organism>
<evidence type="ECO:0000256" key="1">
    <source>
        <dbReference type="ARBA" id="ARBA00022917"/>
    </source>
</evidence>
<dbReference type="Gene3D" id="3.30.110.30">
    <property type="entry name" value="C-terminal domain of ProRS"/>
    <property type="match status" value="1"/>
</dbReference>
<protein>
    <recommendedName>
        <fullName evidence="2">Proline-tRNA ligase class II C-terminal domain-containing protein</fullName>
    </recommendedName>
</protein>
<keyword evidence="4" id="KW-1185">Reference proteome</keyword>
<dbReference type="GO" id="GO:0005737">
    <property type="term" value="C:cytoplasm"/>
    <property type="evidence" value="ECO:0007669"/>
    <property type="project" value="InterPro"/>
</dbReference>
<reference evidence="3" key="1">
    <citation type="submission" date="2013-10" db="EMBL/GenBank/DDBJ databases">
        <title>Genomic analysis of the causative agents of coccidiosis in chickens.</title>
        <authorList>
            <person name="Reid A.J."/>
            <person name="Blake D."/>
            <person name="Billington K."/>
            <person name="Browne H."/>
            <person name="Dunn M."/>
            <person name="Hung S."/>
            <person name="Kawahara F."/>
            <person name="Miranda-Saavedra D."/>
            <person name="Mourier T."/>
            <person name="Nagra H."/>
            <person name="Otto T.D."/>
            <person name="Rawlings N."/>
            <person name="Sanchez A."/>
            <person name="Sanders M."/>
            <person name="Subramaniam C."/>
            <person name="Tay Y."/>
            <person name="Dear P."/>
            <person name="Doerig C."/>
            <person name="Gruber A."/>
            <person name="Parkinson J."/>
            <person name="Shirley M."/>
            <person name="Wan K.L."/>
            <person name="Berriman M."/>
            <person name="Tomley F."/>
            <person name="Pain A."/>
        </authorList>
    </citation>
    <scope>NUCLEOTIDE SEQUENCE [LARGE SCALE GENOMIC DNA]</scope>
    <source>
        <strain evidence="3">Houghton</strain>
    </source>
</reference>
<dbReference type="InterPro" id="IPR004499">
    <property type="entry name" value="Pro-tRNA-ligase_IIa_arc-type"/>
</dbReference>
<dbReference type="SUPFAM" id="SSF64586">
    <property type="entry name" value="C-terminal domain of ProRS"/>
    <property type="match status" value="1"/>
</dbReference>
<name>U6H4S6_9EIME</name>
<dbReference type="PANTHER" id="PTHR43382:SF2">
    <property type="entry name" value="BIFUNCTIONAL GLUTAMATE_PROLINE--TRNA LIGASE"/>
    <property type="match status" value="1"/>
</dbReference>
<dbReference type="GO" id="GO:0004827">
    <property type="term" value="F:proline-tRNA ligase activity"/>
    <property type="evidence" value="ECO:0007669"/>
    <property type="project" value="InterPro"/>
</dbReference>
<gene>
    <name evidence="3" type="ORF">EPH_0020210</name>
</gene>
<dbReference type="Proteomes" id="UP000018201">
    <property type="component" value="Unassembled WGS sequence"/>
</dbReference>
<dbReference type="AlphaFoldDB" id="U6H4S6"/>
<reference evidence="3" key="2">
    <citation type="submission" date="2013-10" db="EMBL/GenBank/DDBJ databases">
        <authorList>
            <person name="Aslett M."/>
        </authorList>
    </citation>
    <scope>NUCLEOTIDE SEQUENCE [LARGE SCALE GENOMIC DNA]</scope>
    <source>
        <strain evidence="3">Houghton</strain>
    </source>
</reference>
<dbReference type="FunFam" id="3.30.110.30:FF:000001">
    <property type="entry name" value="Bifunctional glutamate/proline--tRNA ligase"/>
    <property type="match status" value="1"/>
</dbReference>
<dbReference type="Pfam" id="PF09180">
    <property type="entry name" value="ProRS-C_1"/>
    <property type="match status" value="1"/>
</dbReference>
<feature type="domain" description="Proline-tRNA ligase class II C-terminal" evidence="2">
    <location>
        <begin position="43"/>
        <end position="128"/>
    </location>
</feature>
<dbReference type="SMART" id="SM00946">
    <property type="entry name" value="ProRS-C_1"/>
    <property type="match status" value="1"/>
</dbReference>
<accession>U6H4S6</accession>
<sequence length="128" mass="14570">MLCLLLWAEAASTIPAMLETIQKDLFTRAKARFDASIEKITSFDEVMPALNRRHVVLAPWCEDPETEAQIKKETQRLSEIQARENADGMTGAMKSLCIPFDQPPMPEGTRCFFTGRPAKRWCLFGRSY</sequence>
<dbReference type="EMBL" id="HG695432">
    <property type="protein sequence ID" value="CDI86493.1"/>
    <property type="molecule type" value="Genomic_DNA"/>
</dbReference>
<dbReference type="GO" id="GO:0006433">
    <property type="term" value="P:prolyl-tRNA aminoacylation"/>
    <property type="evidence" value="ECO:0007669"/>
    <property type="project" value="InterPro"/>
</dbReference>
<evidence type="ECO:0000313" key="4">
    <source>
        <dbReference type="Proteomes" id="UP000018201"/>
    </source>
</evidence>
<dbReference type="OrthoDB" id="1350766at2759"/>
<proteinExistence type="predicted"/>
<dbReference type="GO" id="GO:0005524">
    <property type="term" value="F:ATP binding"/>
    <property type="evidence" value="ECO:0007669"/>
    <property type="project" value="InterPro"/>
</dbReference>
<keyword evidence="1" id="KW-0648">Protein biosynthesis</keyword>
<dbReference type="GO" id="GO:0017101">
    <property type="term" value="C:aminoacyl-tRNA synthetase multienzyme complex"/>
    <property type="evidence" value="ECO:0007669"/>
    <property type="project" value="TreeGrafter"/>
</dbReference>
<dbReference type="PANTHER" id="PTHR43382">
    <property type="entry name" value="PROLYL-TRNA SYNTHETASE"/>
    <property type="match status" value="1"/>
</dbReference>